<proteinExistence type="predicted"/>
<accession>A0AAD9SPV9</accession>
<evidence type="ECO:0000313" key="1">
    <source>
        <dbReference type="EMBL" id="KAK2613584.1"/>
    </source>
</evidence>
<evidence type="ECO:0000313" key="2">
    <source>
        <dbReference type="Proteomes" id="UP001265746"/>
    </source>
</evidence>
<comment type="caution">
    <text evidence="1">The sequence shown here is derived from an EMBL/GenBank/DDBJ whole genome shotgun (WGS) entry which is preliminary data.</text>
</comment>
<name>A0AAD9SPV9_PHOAM</name>
<protein>
    <submittedName>
        <fullName evidence="1">Uncharacterized protein</fullName>
    </submittedName>
</protein>
<reference evidence="1" key="1">
    <citation type="submission" date="2023-06" db="EMBL/GenBank/DDBJ databases">
        <authorList>
            <person name="Noh H."/>
        </authorList>
    </citation>
    <scope>NUCLEOTIDE SEQUENCE</scope>
    <source>
        <strain evidence="1">DUCC20226</strain>
    </source>
</reference>
<dbReference type="AlphaFoldDB" id="A0AAD9SPV9"/>
<dbReference type="EMBL" id="JAUJFL010000001">
    <property type="protein sequence ID" value="KAK2613584.1"/>
    <property type="molecule type" value="Genomic_DNA"/>
</dbReference>
<dbReference type="Proteomes" id="UP001265746">
    <property type="component" value="Unassembled WGS sequence"/>
</dbReference>
<gene>
    <name evidence="1" type="ORF">N8I77_000490</name>
</gene>
<sequence>MLYIKAPGVRFSTFDYPTIDQFNTLKLYVSSIPSTHFCEFKMSYQHIELEALLIEVENPNFIPCPKQLLDILFGKFKALRISYHAEKDERKKLEVKLQISTCKKRIDKAIEELTAYQTTAGKKWDKLGDSETVSPKVIEAAQISPYTIESENAFRDRAALETSKEIILSTQAYLGRRHDEYASQLAAEPPTEPTKKAYAWHETQSLSRYHSSARKTRATALLHWAAVSKARREERINGYNTLHRRATEQGEPRRTSGFRTSLRASLFEPLGPPDLAGAGAGRKWRAQAQEAVDAGQYREATLANLAQLRPRLDLTLLAFSFNEDALRLYGGLVGGAPRARDLARMDRILRELEVYVAVCAHRRKLVVGHLKRTRQFPVLVPAQFGDLQAACGDAEEDQLAVSRRYSEYVAGRSRSRYVMTYEGKRRRRDVTGQLAEEDYEKLNYLKKIDDEAERLCSELDAAGEWLTWCRHMKEHWALGWRPDRVEKDMLYVGEDTQSDVRRYKREINEKRAALGLVPVARPQDEVYERQQEQIRLLDGIWNLMA</sequence>
<keyword evidence="2" id="KW-1185">Reference proteome</keyword>
<organism evidence="1 2">
    <name type="scientific">Phomopsis amygdali</name>
    <name type="common">Fusicoccum amygdali</name>
    <dbReference type="NCBI Taxonomy" id="1214568"/>
    <lineage>
        <taxon>Eukaryota</taxon>
        <taxon>Fungi</taxon>
        <taxon>Dikarya</taxon>
        <taxon>Ascomycota</taxon>
        <taxon>Pezizomycotina</taxon>
        <taxon>Sordariomycetes</taxon>
        <taxon>Sordariomycetidae</taxon>
        <taxon>Diaporthales</taxon>
        <taxon>Diaporthaceae</taxon>
        <taxon>Diaporthe</taxon>
    </lineage>
</organism>